<dbReference type="SUPFAM" id="SSF57667">
    <property type="entry name" value="beta-beta-alpha zinc fingers"/>
    <property type="match status" value="3"/>
</dbReference>
<dbReference type="GO" id="GO:0008270">
    <property type="term" value="F:zinc ion binding"/>
    <property type="evidence" value="ECO:0007669"/>
    <property type="project" value="UniProtKB-KW"/>
</dbReference>
<proteinExistence type="inferred from homology"/>
<organism evidence="12 13">
    <name type="scientific">Etheostoma spectabile</name>
    <name type="common">orangethroat darter</name>
    <dbReference type="NCBI Taxonomy" id="54343"/>
    <lineage>
        <taxon>Eukaryota</taxon>
        <taxon>Metazoa</taxon>
        <taxon>Chordata</taxon>
        <taxon>Craniata</taxon>
        <taxon>Vertebrata</taxon>
        <taxon>Euteleostomi</taxon>
        <taxon>Actinopterygii</taxon>
        <taxon>Neopterygii</taxon>
        <taxon>Teleostei</taxon>
        <taxon>Neoteleostei</taxon>
        <taxon>Acanthomorphata</taxon>
        <taxon>Eupercaria</taxon>
        <taxon>Perciformes</taxon>
        <taxon>Percoidei</taxon>
        <taxon>Percidae</taxon>
        <taxon>Etheostomatinae</taxon>
        <taxon>Etheostoma</taxon>
    </lineage>
</organism>
<dbReference type="FunFam" id="3.30.160.60:FF:000942">
    <property type="entry name" value="Snail zinc finger protein"/>
    <property type="match status" value="1"/>
</dbReference>
<evidence type="ECO:0000256" key="1">
    <source>
        <dbReference type="ARBA" id="ARBA00004123"/>
    </source>
</evidence>
<evidence type="ECO:0000256" key="8">
    <source>
        <dbReference type="ARBA" id="ARBA00037948"/>
    </source>
</evidence>
<evidence type="ECO:0000256" key="2">
    <source>
        <dbReference type="ARBA" id="ARBA00022723"/>
    </source>
</evidence>
<dbReference type="FunFam" id="3.30.160.60:FF:000207">
    <property type="entry name" value="zinc finger protein SNAI2"/>
    <property type="match status" value="1"/>
</dbReference>
<comment type="subcellular location">
    <subcellularLocation>
        <location evidence="1">Nucleus</location>
    </subcellularLocation>
</comment>
<gene>
    <name evidence="12" type="ORF">FQN60_009592</name>
</gene>
<dbReference type="PROSITE" id="PS50157">
    <property type="entry name" value="ZINC_FINGER_C2H2_2"/>
    <property type="match status" value="4"/>
</dbReference>
<feature type="compositionally biased region" description="Low complexity" evidence="10">
    <location>
        <begin position="76"/>
        <end position="93"/>
    </location>
</feature>
<dbReference type="Gene3D" id="3.30.160.60">
    <property type="entry name" value="Classic Zinc Finger"/>
    <property type="match status" value="3"/>
</dbReference>
<dbReference type="FunFam" id="3.30.160.60:FF:000085">
    <property type="entry name" value="Snail zinc finger protein"/>
    <property type="match status" value="1"/>
</dbReference>
<evidence type="ECO:0000313" key="13">
    <source>
        <dbReference type="Proteomes" id="UP000327493"/>
    </source>
</evidence>
<reference evidence="12 13" key="1">
    <citation type="submission" date="2019-08" db="EMBL/GenBank/DDBJ databases">
        <title>A chromosome-level genome assembly, high-density linkage maps, and genome scans reveal the genomic architecture of hybrid incompatibilities underlying speciation via character displacement in darters (Percidae: Etheostominae).</title>
        <authorList>
            <person name="Moran R.L."/>
            <person name="Catchen J.M."/>
            <person name="Fuller R.C."/>
        </authorList>
    </citation>
    <scope>NUCLEOTIDE SEQUENCE [LARGE SCALE GENOMIC DNA]</scope>
    <source>
        <strain evidence="12">EspeVRDwgs_2016</strain>
        <tissue evidence="12">Muscle</tissue>
    </source>
</reference>
<dbReference type="GO" id="GO:0005634">
    <property type="term" value="C:nucleus"/>
    <property type="evidence" value="ECO:0007669"/>
    <property type="project" value="UniProtKB-SubCell"/>
</dbReference>
<keyword evidence="3" id="KW-0677">Repeat</keyword>
<evidence type="ECO:0000256" key="6">
    <source>
        <dbReference type="ARBA" id="ARBA00023125"/>
    </source>
</evidence>
<name>A0A5J5DJ99_9PERO</name>
<dbReference type="InterPro" id="IPR036236">
    <property type="entry name" value="Znf_C2H2_sf"/>
</dbReference>
<evidence type="ECO:0000256" key="9">
    <source>
        <dbReference type="PROSITE-ProRule" id="PRU00042"/>
    </source>
</evidence>
<dbReference type="PANTHER" id="PTHR23235">
    <property type="entry name" value="KRUEPPEL-LIKE TRANSCRIPTION FACTOR"/>
    <property type="match status" value="1"/>
</dbReference>
<dbReference type="InterPro" id="IPR013087">
    <property type="entry name" value="Znf_C2H2_type"/>
</dbReference>
<feature type="domain" description="C2H2-type" evidence="11">
    <location>
        <begin position="230"/>
        <end position="261"/>
    </location>
</feature>
<keyword evidence="4 9" id="KW-0863">Zinc-finger</keyword>
<evidence type="ECO:0000313" key="12">
    <source>
        <dbReference type="EMBL" id="KAA8593476.1"/>
    </source>
</evidence>
<dbReference type="Proteomes" id="UP000327493">
    <property type="component" value="Chromosome 4"/>
</dbReference>
<dbReference type="PROSITE" id="PS00028">
    <property type="entry name" value="ZINC_FINGER_C2H2_1"/>
    <property type="match status" value="3"/>
</dbReference>
<evidence type="ECO:0000256" key="5">
    <source>
        <dbReference type="ARBA" id="ARBA00022833"/>
    </source>
</evidence>
<dbReference type="AlphaFoldDB" id="A0A5J5DJ99"/>
<keyword evidence="6" id="KW-0238">DNA-binding</keyword>
<feature type="domain" description="C2H2-type" evidence="11">
    <location>
        <begin position="174"/>
        <end position="201"/>
    </location>
</feature>
<comment type="similarity">
    <text evidence="8">Belongs to the snail C2H2-type zinc-finger protein family.</text>
</comment>
<sequence length="350" mass="39011">MPRSFLVKNYFAKQKPNYSELECQNDTSLERYPFAELSSGDNTSTATCFTTGLVWDLSVLPALYLPTSQTEPSATPGPLDLSSPSSLSSSASSCGEEDEGRTSDPPSPEPVHTYAPRQRMKCTGVLPISPPEEEEETEAPVTAARPAFLCKHCPKEYTSLGALKMHIRSHTLPCVCTTCGKAFSRPWLLRGHIRTHTGERPFSCPHCNRAFADRSNLRAHLQTHAEVKKYQCGVCSRTFSRMSLLQKHSSSGCSSSMGEYNILLFCLDSESFCKDWSCRFPWLIRSQSTFEVTIATEAAQPHVATPHPHATFRVYWQEHPMSSHFHSILSTPLHTRKSCEPAHSHQTANE</sequence>
<dbReference type="Pfam" id="PF00096">
    <property type="entry name" value="zf-C2H2"/>
    <property type="match status" value="4"/>
</dbReference>
<evidence type="ECO:0000256" key="10">
    <source>
        <dbReference type="SAM" id="MobiDB-lite"/>
    </source>
</evidence>
<dbReference type="PANTHER" id="PTHR23235:SF176">
    <property type="entry name" value="C2H2-TYPE DOMAIN-CONTAINING PROTEIN"/>
    <property type="match status" value="1"/>
</dbReference>
<keyword evidence="7" id="KW-0539">Nucleus</keyword>
<evidence type="ECO:0000256" key="4">
    <source>
        <dbReference type="ARBA" id="ARBA00022771"/>
    </source>
</evidence>
<protein>
    <recommendedName>
        <fullName evidence="11">C2H2-type domain-containing protein</fullName>
    </recommendedName>
</protein>
<dbReference type="EMBL" id="VOFY01000004">
    <property type="protein sequence ID" value="KAA8593476.1"/>
    <property type="molecule type" value="Genomic_DNA"/>
</dbReference>
<evidence type="ECO:0000256" key="3">
    <source>
        <dbReference type="ARBA" id="ARBA00022737"/>
    </source>
</evidence>
<keyword evidence="2" id="KW-0479">Metal-binding</keyword>
<comment type="caution">
    <text evidence="12">The sequence shown here is derived from an EMBL/GenBank/DDBJ whole genome shotgun (WGS) entry which is preliminary data.</text>
</comment>
<keyword evidence="13" id="KW-1185">Reference proteome</keyword>
<feature type="region of interest" description="Disordered" evidence="10">
    <location>
        <begin position="69"/>
        <end position="116"/>
    </location>
</feature>
<feature type="domain" description="C2H2-type" evidence="11">
    <location>
        <begin position="148"/>
        <end position="171"/>
    </location>
</feature>
<evidence type="ECO:0000259" key="11">
    <source>
        <dbReference type="PROSITE" id="PS50157"/>
    </source>
</evidence>
<dbReference type="GO" id="GO:0000981">
    <property type="term" value="F:DNA-binding transcription factor activity, RNA polymerase II-specific"/>
    <property type="evidence" value="ECO:0007669"/>
    <property type="project" value="TreeGrafter"/>
</dbReference>
<keyword evidence="5" id="KW-0862">Zinc</keyword>
<feature type="domain" description="C2H2-type" evidence="11">
    <location>
        <begin position="202"/>
        <end position="229"/>
    </location>
</feature>
<dbReference type="SMART" id="SM00355">
    <property type="entry name" value="ZnF_C2H2"/>
    <property type="match status" value="4"/>
</dbReference>
<accession>A0A5J5DJ99</accession>
<dbReference type="GO" id="GO:0000978">
    <property type="term" value="F:RNA polymerase II cis-regulatory region sequence-specific DNA binding"/>
    <property type="evidence" value="ECO:0007669"/>
    <property type="project" value="TreeGrafter"/>
</dbReference>
<evidence type="ECO:0000256" key="7">
    <source>
        <dbReference type="ARBA" id="ARBA00023242"/>
    </source>
</evidence>